<organism evidence="5">
    <name type="scientific">freshwater metagenome</name>
    <dbReference type="NCBI Taxonomy" id="449393"/>
    <lineage>
        <taxon>unclassified sequences</taxon>
        <taxon>metagenomes</taxon>
        <taxon>ecological metagenomes</taxon>
    </lineage>
</organism>
<dbReference type="PIRSF" id="PIRSF500060">
    <property type="entry name" value="UCP500060"/>
    <property type="match status" value="1"/>
</dbReference>
<dbReference type="InterPro" id="IPR024188">
    <property type="entry name" value="GltB"/>
</dbReference>
<keyword evidence="2" id="KW-0472">Membrane</keyword>
<dbReference type="GO" id="GO:0006537">
    <property type="term" value="P:glutamate biosynthetic process"/>
    <property type="evidence" value="ECO:0007669"/>
    <property type="project" value="InterPro"/>
</dbReference>
<dbReference type="InterPro" id="IPR027283">
    <property type="entry name" value="YerD"/>
</dbReference>
<dbReference type="InterPro" id="IPR002932">
    <property type="entry name" value="Glu_synthdom"/>
</dbReference>
<feature type="domain" description="Glutamate synthase" evidence="3">
    <location>
        <begin position="182"/>
        <end position="497"/>
    </location>
</feature>
<reference evidence="5" key="1">
    <citation type="submission" date="2020-05" db="EMBL/GenBank/DDBJ databases">
        <authorList>
            <person name="Chiriac C."/>
            <person name="Salcher M."/>
            <person name="Ghai R."/>
            <person name="Kavagutti S V."/>
        </authorList>
    </citation>
    <scope>NUCLEOTIDE SEQUENCE</scope>
</reference>
<dbReference type="CDD" id="cd02808">
    <property type="entry name" value="GltS_FMN"/>
    <property type="match status" value="1"/>
</dbReference>
<sequence>MKPVRIQGRDSLRASLTQSGKRLIQKIGSKLLWLMVLLALVTAALALISPWYLLAELLFVPLVLLGLWDFTQKHHSILRNFPILGHFRFLLEDLGPELHQYLVEDNTDGKPFDRDTRSLMYRRAKGVADEKPFGTEKDVYDPEYAWMAHSIAPHPVVENAGQNMRITIGGPDCTQPYSSSILNISAMSFGALGSAAVQAMNLGAKKGGFAHDTGEGGISRYHREHGGDLIWQIGTGYFGCRNEQGGFDPDQFAAQATNPQIKMIEIKLSQGAKPGHGGILPAAKVTEEIAEARQVPVGKTVFSPTYHQAFSDPKGLCAFIGELRELSGGKPVGFKLCVGHPLEVMAIAHAIIDTGICPDFIVVDGGEGGTGAAPLEFSDSMGFPLQPALVLVNNVMVGAGLRNKMKIGASGKMVTASAIAASMALGADWCNSARGFMFAVGCIQSQKCQTNTCPVGVTTQNPKLQRALVVPDKATRVHQFHDNTVGALAEMIAAMGLDHTSQLDPSMIFKRFSDGKIDTISHHYELLRADCLVNGTAPEMSQLGWDVSTSDNFMPPGLPQSGVPLTAAQ</sequence>
<accession>A0A6J7NZV5</accession>
<protein>
    <submittedName>
        <fullName evidence="5">Unannotated protein</fullName>
    </submittedName>
</protein>
<dbReference type="InterPro" id="IPR013785">
    <property type="entry name" value="Aldolase_TIM"/>
</dbReference>
<evidence type="ECO:0000256" key="1">
    <source>
        <dbReference type="ARBA" id="ARBA00009716"/>
    </source>
</evidence>
<dbReference type="EMBL" id="CAFBOG010000242">
    <property type="protein sequence ID" value="CAB4996419.1"/>
    <property type="molecule type" value="Genomic_DNA"/>
</dbReference>
<evidence type="ECO:0000256" key="2">
    <source>
        <dbReference type="SAM" id="Phobius"/>
    </source>
</evidence>
<name>A0A6J7NZV5_9ZZZZ</name>
<evidence type="ECO:0000259" key="3">
    <source>
        <dbReference type="Pfam" id="PF01645"/>
    </source>
</evidence>
<keyword evidence="2" id="KW-0812">Transmembrane</keyword>
<dbReference type="PANTHER" id="PTHR43819:SF1">
    <property type="entry name" value="ARCHAEAL-TYPE GLUTAMATE SYNTHASE [NADPH]"/>
    <property type="match status" value="1"/>
</dbReference>
<evidence type="ECO:0000313" key="6">
    <source>
        <dbReference type="EMBL" id="CAB5039459.1"/>
    </source>
</evidence>
<dbReference type="AlphaFoldDB" id="A0A6J7NZV5"/>
<feature type="transmembrane region" description="Helical" evidence="2">
    <location>
        <begin position="31"/>
        <end position="48"/>
    </location>
</feature>
<dbReference type="EMBL" id="CAFBPW010000247">
    <property type="protein sequence ID" value="CAB5039459.1"/>
    <property type="molecule type" value="Genomic_DNA"/>
</dbReference>
<dbReference type="Gene3D" id="3.20.20.70">
    <property type="entry name" value="Aldolase class I"/>
    <property type="match status" value="1"/>
</dbReference>
<dbReference type="Pfam" id="PF01645">
    <property type="entry name" value="Glu_synthase"/>
    <property type="match status" value="1"/>
</dbReference>
<dbReference type="PANTHER" id="PTHR43819">
    <property type="entry name" value="ARCHAEAL-TYPE GLUTAMATE SYNTHASE [NADPH]"/>
    <property type="match status" value="1"/>
</dbReference>
<dbReference type="SUPFAM" id="SSF51395">
    <property type="entry name" value="FMN-linked oxidoreductases"/>
    <property type="match status" value="1"/>
</dbReference>
<dbReference type="EMBL" id="CAEZXS010000284">
    <property type="protein sequence ID" value="CAB4716633.1"/>
    <property type="molecule type" value="Genomic_DNA"/>
</dbReference>
<dbReference type="GO" id="GO:0015930">
    <property type="term" value="F:glutamate synthase activity"/>
    <property type="evidence" value="ECO:0007669"/>
    <property type="project" value="InterPro"/>
</dbReference>
<proteinExistence type="inferred from homology"/>
<dbReference type="PIRSF" id="PIRSF006429">
    <property type="entry name" value="GOGAT_lg_2"/>
    <property type="match status" value="1"/>
</dbReference>
<evidence type="ECO:0000313" key="4">
    <source>
        <dbReference type="EMBL" id="CAB4716633.1"/>
    </source>
</evidence>
<evidence type="ECO:0000313" key="5">
    <source>
        <dbReference type="EMBL" id="CAB4996419.1"/>
    </source>
</evidence>
<gene>
    <name evidence="4" type="ORF">UFOPK2582_01700</name>
    <name evidence="5" type="ORF">UFOPK3914_01887</name>
    <name evidence="6" type="ORF">UFOPK4173_01683</name>
</gene>
<comment type="similarity">
    <text evidence="1">Belongs to the glutamate synthase family.</text>
</comment>
<keyword evidence="2" id="KW-1133">Transmembrane helix</keyword>